<organism evidence="3">
    <name type="scientific">Salpingoeca rosetta (strain ATCC 50818 / BSB-021)</name>
    <dbReference type="NCBI Taxonomy" id="946362"/>
    <lineage>
        <taxon>Eukaryota</taxon>
        <taxon>Choanoflagellata</taxon>
        <taxon>Craspedida</taxon>
        <taxon>Salpingoecidae</taxon>
        <taxon>Salpingoeca</taxon>
    </lineage>
</organism>
<name>F2TWA3_SALR5</name>
<dbReference type="Pfam" id="PF25377">
    <property type="entry name" value="DUF7886"/>
    <property type="match status" value="1"/>
</dbReference>
<sequence>MQHQQQGGDGSADRERKLQFLLADFLRVGSVRGFLHFQFYLRGREELLVSVVNNVNLTTPLASPSSSFHEPKMLPRNQSSLMLSARTQRSLSGFGYMDVGLPPASPSDNEWLEEDQSVTVFLIAAYSKYSCPYVWVRTNHERLVKLTGDAPEEKDNPLKLRTTTTWASEDVKLWDIVTELIEVCAVPVPTNPFAVDFSFFECLPTGEAVVASGAMIHLLQRLLQSHTPRYHSSIVRDLQNLLKLHFEQLLVHHRTECRQLRPRMTTLEDLIPTEGSATNE</sequence>
<dbReference type="AlphaFoldDB" id="F2TWA3"/>
<dbReference type="RefSeq" id="XP_004998920.1">
    <property type="nucleotide sequence ID" value="XM_004998863.1"/>
</dbReference>
<accession>F2TWA3</accession>
<dbReference type="PANTHER" id="PTHR47915">
    <property type="entry name" value="SI:DKEY-19B23.7"/>
    <property type="match status" value="1"/>
</dbReference>
<dbReference type="PANTHER" id="PTHR47915:SF1">
    <property type="entry name" value="SI:DKEY-19B23.7"/>
    <property type="match status" value="1"/>
</dbReference>
<dbReference type="InParanoid" id="F2TWA3"/>
<feature type="domain" description="DUF7886" evidence="1">
    <location>
        <begin position="105"/>
        <end position="247"/>
    </location>
</feature>
<evidence type="ECO:0000259" key="1">
    <source>
        <dbReference type="Pfam" id="PF25377"/>
    </source>
</evidence>
<evidence type="ECO:0000313" key="3">
    <source>
        <dbReference type="Proteomes" id="UP000007799"/>
    </source>
</evidence>
<dbReference type="OMA" id="QGIRVWD"/>
<dbReference type="EMBL" id="GL832955">
    <property type="protein sequence ID" value="EGD72351.1"/>
    <property type="molecule type" value="Genomic_DNA"/>
</dbReference>
<dbReference type="InterPro" id="IPR057208">
    <property type="entry name" value="DUF7886"/>
</dbReference>
<dbReference type="OrthoDB" id="239865at2759"/>
<dbReference type="eggNOG" id="ENOG502QRVS">
    <property type="taxonomic scope" value="Eukaryota"/>
</dbReference>
<reference evidence="2" key="1">
    <citation type="submission" date="2009-08" db="EMBL/GenBank/DDBJ databases">
        <title>Annotation of Salpingoeca rosetta.</title>
        <authorList>
            <consortium name="The Broad Institute Genome Sequencing Platform"/>
            <person name="Russ C."/>
            <person name="Cuomo C."/>
            <person name="Burger G."/>
            <person name="Gray M.W."/>
            <person name="Holland P.W.H."/>
            <person name="King N."/>
            <person name="Lang F.B.F."/>
            <person name="Roger A.J."/>
            <person name="Ruiz-Trillo I."/>
            <person name="Young S.K."/>
            <person name="Zeng Q."/>
            <person name="Gargeya S."/>
            <person name="Alvarado L."/>
            <person name="Berlin A."/>
            <person name="Chapman S.B."/>
            <person name="Chen Z."/>
            <person name="Freedman E."/>
            <person name="Gellesch M."/>
            <person name="Goldberg J."/>
            <person name="Griggs A."/>
            <person name="Gujja S."/>
            <person name="Heilman E."/>
            <person name="Heiman D."/>
            <person name="Howarth C."/>
            <person name="Mehta T."/>
            <person name="Neiman D."/>
            <person name="Pearson M."/>
            <person name="Roberts A."/>
            <person name="Saif S."/>
            <person name="Shea T."/>
            <person name="Shenoy N."/>
            <person name="Sisk P."/>
            <person name="Stolte C."/>
            <person name="Sykes S."/>
            <person name="White J."/>
            <person name="Yandava C."/>
            <person name="Haas B."/>
            <person name="Nusbaum C."/>
            <person name="Birren B."/>
        </authorList>
    </citation>
    <scope>NUCLEOTIDE SEQUENCE [LARGE SCALE GENOMIC DNA]</scope>
    <source>
        <strain evidence="2">ATCC 50818</strain>
    </source>
</reference>
<gene>
    <name evidence="2" type="ORF">PTSG_00371</name>
</gene>
<protein>
    <recommendedName>
        <fullName evidence="1">DUF7886 domain-containing protein</fullName>
    </recommendedName>
</protein>
<dbReference type="Proteomes" id="UP000007799">
    <property type="component" value="Unassembled WGS sequence"/>
</dbReference>
<dbReference type="GeneID" id="16067911"/>
<keyword evidence="3" id="KW-1185">Reference proteome</keyword>
<evidence type="ECO:0000313" key="2">
    <source>
        <dbReference type="EMBL" id="EGD72351.1"/>
    </source>
</evidence>
<proteinExistence type="predicted"/>